<reference evidence="3" key="1">
    <citation type="journal article" date="2019" name="Int. J. Syst. Evol. Microbiol.">
        <title>The Global Catalogue of Microorganisms (GCM) 10K type strain sequencing project: providing services to taxonomists for standard genome sequencing and annotation.</title>
        <authorList>
            <consortium name="The Broad Institute Genomics Platform"/>
            <consortium name="The Broad Institute Genome Sequencing Center for Infectious Disease"/>
            <person name="Wu L."/>
            <person name="Ma J."/>
        </authorList>
    </citation>
    <scope>NUCLEOTIDE SEQUENCE [LARGE SCALE GENOMIC DNA]</scope>
    <source>
        <strain evidence="3">CCUG 53519</strain>
    </source>
</reference>
<dbReference type="RefSeq" id="WP_251583458.1">
    <property type="nucleotide sequence ID" value="NZ_JBHTKX010000001.1"/>
</dbReference>
<dbReference type="NCBIfam" id="TIGR01764">
    <property type="entry name" value="excise"/>
    <property type="match status" value="1"/>
</dbReference>
<comment type="caution">
    <text evidence="2">The sequence shown here is derived from an EMBL/GenBank/DDBJ whole genome shotgun (WGS) entry which is preliminary data.</text>
</comment>
<keyword evidence="3" id="KW-1185">Reference proteome</keyword>
<sequence length="71" mass="8216">MKLTEMPEICTPEQVADYLGVSRNTIYRWCSKGDIPSIKVRKVRRIQKSTLLKWIEDQEKVSYLAVGSEQA</sequence>
<dbReference type="InterPro" id="IPR041657">
    <property type="entry name" value="HTH_17"/>
</dbReference>
<evidence type="ECO:0000259" key="1">
    <source>
        <dbReference type="Pfam" id="PF12728"/>
    </source>
</evidence>
<evidence type="ECO:0000313" key="2">
    <source>
        <dbReference type="EMBL" id="MFD1128296.1"/>
    </source>
</evidence>
<evidence type="ECO:0000313" key="3">
    <source>
        <dbReference type="Proteomes" id="UP001597169"/>
    </source>
</evidence>
<name>A0ABW3PWF7_9BACL</name>
<proteinExistence type="predicted"/>
<dbReference type="InterPro" id="IPR010093">
    <property type="entry name" value="SinI_DNA-bd"/>
</dbReference>
<feature type="domain" description="Helix-turn-helix" evidence="1">
    <location>
        <begin position="10"/>
        <end position="58"/>
    </location>
</feature>
<dbReference type="InterPro" id="IPR036388">
    <property type="entry name" value="WH-like_DNA-bd_sf"/>
</dbReference>
<organism evidence="2 3">
    <name type="scientific">Paenibacillus provencensis</name>
    <dbReference type="NCBI Taxonomy" id="441151"/>
    <lineage>
        <taxon>Bacteria</taxon>
        <taxon>Bacillati</taxon>
        <taxon>Bacillota</taxon>
        <taxon>Bacilli</taxon>
        <taxon>Bacillales</taxon>
        <taxon>Paenibacillaceae</taxon>
        <taxon>Paenibacillus</taxon>
    </lineage>
</organism>
<dbReference type="Gene3D" id="1.10.10.10">
    <property type="entry name" value="Winged helix-like DNA-binding domain superfamily/Winged helix DNA-binding domain"/>
    <property type="match status" value="1"/>
</dbReference>
<dbReference type="Pfam" id="PF12728">
    <property type="entry name" value="HTH_17"/>
    <property type="match status" value="1"/>
</dbReference>
<accession>A0ABW3PWF7</accession>
<dbReference type="InterPro" id="IPR009061">
    <property type="entry name" value="DNA-bd_dom_put_sf"/>
</dbReference>
<dbReference type="EMBL" id="JBHTKX010000001">
    <property type="protein sequence ID" value="MFD1128296.1"/>
    <property type="molecule type" value="Genomic_DNA"/>
</dbReference>
<dbReference type="Proteomes" id="UP001597169">
    <property type="component" value="Unassembled WGS sequence"/>
</dbReference>
<protein>
    <submittedName>
        <fullName evidence="2">Helix-turn-helix domain-containing protein</fullName>
    </submittedName>
</protein>
<dbReference type="SUPFAM" id="SSF46955">
    <property type="entry name" value="Putative DNA-binding domain"/>
    <property type="match status" value="1"/>
</dbReference>
<gene>
    <name evidence="2" type="ORF">ACFQ3J_08935</name>
</gene>